<gene>
    <name evidence="2" type="ORF">Loak_0835</name>
</gene>
<comment type="caution">
    <text evidence="2">The sequence shown here is derived from an EMBL/GenBank/DDBJ whole genome shotgun (WGS) entry which is preliminary data.</text>
</comment>
<dbReference type="PATRIC" id="fig|29423.5.peg.871"/>
<dbReference type="GO" id="GO:0016740">
    <property type="term" value="F:transferase activity"/>
    <property type="evidence" value="ECO:0007669"/>
    <property type="project" value="UniProtKB-KW"/>
</dbReference>
<evidence type="ECO:0000313" key="2">
    <source>
        <dbReference type="EMBL" id="KTD39819.1"/>
    </source>
</evidence>
<evidence type="ECO:0000313" key="3">
    <source>
        <dbReference type="Proteomes" id="UP000054858"/>
    </source>
</evidence>
<dbReference type="InterPro" id="IPR011009">
    <property type="entry name" value="Kinase-like_dom_sf"/>
</dbReference>
<dbReference type="Pfam" id="PF01636">
    <property type="entry name" value="APH"/>
    <property type="match status" value="1"/>
</dbReference>
<reference evidence="2 3" key="1">
    <citation type="submission" date="2015-11" db="EMBL/GenBank/DDBJ databases">
        <title>Genomic analysis of 38 Legionella species identifies large and diverse effector repertoires.</title>
        <authorList>
            <person name="Burstein D."/>
            <person name="Amaro F."/>
            <person name="Zusman T."/>
            <person name="Lifshitz Z."/>
            <person name="Cohen O."/>
            <person name="Gilbert J.A."/>
            <person name="Pupko T."/>
            <person name="Shuman H.A."/>
            <person name="Segal G."/>
        </authorList>
    </citation>
    <scope>NUCLEOTIDE SEQUENCE [LARGE SCALE GENOMIC DNA]</scope>
    <source>
        <strain evidence="2 3">Oak Ridge-10</strain>
    </source>
</reference>
<dbReference type="InterPro" id="IPR002575">
    <property type="entry name" value="Aminoglycoside_PTrfase"/>
</dbReference>
<accession>A0A0W0X5D1</accession>
<dbReference type="AlphaFoldDB" id="A0A0W0X5D1"/>
<evidence type="ECO:0000259" key="1">
    <source>
        <dbReference type="Pfam" id="PF01636"/>
    </source>
</evidence>
<organism evidence="2 3">
    <name type="scientific">Legionella oakridgensis</name>
    <dbReference type="NCBI Taxonomy" id="29423"/>
    <lineage>
        <taxon>Bacteria</taxon>
        <taxon>Pseudomonadati</taxon>
        <taxon>Pseudomonadota</taxon>
        <taxon>Gammaproteobacteria</taxon>
        <taxon>Legionellales</taxon>
        <taxon>Legionellaceae</taxon>
        <taxon>Legionella</taxon>
    </lineage>
</organism>
<name>A0A0W0X5D1_9GAMM</name>
<dbReference type="EMBL" id="LNYP01000012">
    <property type="protein sequence ID" value="KTD39819.1"/>
    <property type="molecule type" value="Genomic_DNA"/>
</dbReference>
<keyword evidence="2" id="KW-0808">Transferase</keyword>
<dbReference type="Proteomes" id="UP000054858">
    <property type="component" value="Unassembled WGS sequence"/>
</dbReference>
<protein>
    <submittedName>
        <fullName evidence="2">Phosphotransferase enzyme family protein</fullName>
    </submittedName>
</protein>
<dbReference type="Gene3D" id="3.90.1200.10">
    <property type="match status" value="1"/>
</dbReference>
<sequence length="325" mass="37412">MNPCEQALQWALQYLVSHKKSNVQHYQKIVQTSYSIVYRIKTTTDIVYLKQTPEALFIEAKTLTFLHAQGCKNIPELLAENGALHCFLMTACGDHSLRQLFQGQIDFNTLKQGILNYTNIQRLLENKVQALLSLSVPDWRLQKFASLYYQLITQESLLIDDGLTRKEIDRLHQLYPLCNQLCEDLLEYTIPETINHCDFHENNMLLDKKTGGINIIDWGETVITHPFFSLNGCLWNITHFNALKQTDSLYLKLQSQCIASWLDLYDKKELLRALSIANQLNGIYAALAYEHMYITTKNQINTVQQEHPGSIAGCLRSFLNLHSTL</sequence>
<dbReference type="SUPFAM" id="SSF56112">
    <property type="entry name" value="Protein kinase-like (PK-like)"/>
    <property type="match status" value="1"/>
</dbReference>
<feature type="domain" description="Aminoglycoside phosphotransferase" evidence="1">
    <location>
        <begin position="52"/>
        <end position="238"/>
    </location>
</feature>
<dbReference type="RefSeq" id="WP_025385475.1">
    <property type="nucleotide sequence ID" value="NZ_LCUA01000015.1"/>
</dbReference>
<proteinExistence type="predicted"/>